<sequence>MFTPKHALLTLVIVVLLRLSGADALAAGRHSSLAYSVPKPYLRKPKVHKRTPREEKKRRSAFHKQLHKELRMKYWERLDPAVNTVIQYKSESEQTIDPRRAFVVQEAIPQLVKLENQQVNCTLTAEQSESFDRRAGLKLFCDIKAVFSIIADKINEDPRYKAFMLMASQEQLPKQQADVSYIMSLLNVRQEPEPSTECVEYCAHLVQLADEQPIKFLAHAYYIIKDWHLTRRNFLALVRNHLRLVRKLKSASFDHDCDTFEKTLNKTAMEWSRTEKDVFIDELQVAQDMAQKALTSAILYPCKASYSVSGLCEPVEI</sequence>
<accession>A0A9W5TA60</accession>
<gene>
    <name evidence="2" type="ORF">BaOVIS_014870</name>
</gene>
<dbReference type="OrthoDB" id="365431at2759"/>
<organism evidence="2 3">
    <name type="scientific">Babesia ovis</name>
    <dbReference type="NCBI Taxonomy" id="5869"/>
    <lineage>
        <taxon>Eukaryota</taxon>
        <taxon>Sar</taxon>
        <taxon>Alveolata</taxon>
        <taxon>Apicomplexa</taxon>
        <taxon>Aconoidasida</taxon>
        <taxon>Piroplasmida</taxon>
        <taxon>Babesiidae</taxon>
        <taxon>Babesia</taxon>
    </lineage>
</organism>
<dbReference type="Proteomes" id="UP001057455">
    <property type="component" value="Unassembled WGS sequence"/>
</dbReference>
<dbReference type="Gene3D" id="1.20.910.10">
    <property type="entry name" value="Heme oxygenase-like"/>
    <property type="match status" value="1"/>
</dbReference>
<dbReference type="SUPFAM" id="SSF48613">
    <property type="entry name" value="Heme oxygenase-like"/>
    <property type="match status" value="1"/>
</dbReference>
<evidence type="ECO:0000313" key="2">
    <source>
        <dbReference type="EMBL" id="GFE54083.1"/>
    </source>
</evidence>
<evidence type="ECO:0000313" key="3">
    <source>
        <dbReference type="Proteomes" id="UP001057455"/>
    </source>
</evidence>
<dbReference type="InterPro" id="IPR016084">
    <property type="entry name" value="Haem_Oase-like_multi-hlx"/>
</dbReference>
<evidence type="ECO:0000256" key="1">
    <source>
        <dbReference type="SAM" id="SignalP"/>
    </source>
</evidence>
<comment type="caution">
    <text evidence="2">The sequence shown here is derived from an EMBL/GenBank/DDBJ whole genome shotgun (WGS) entry which is preliminary data.</text>
</comment>
<keyword evidence="3" id="KW-1185">Reference proteome</keyword>
<reference evidence="2" key="1">
    <citation type="submission" date="2019-12" db="EMBL/GenBank/DDBJ databases">
        <title>Genome sequence of Babesia ovis.</title>
        <authorList>
            <person name="Yamagishi J."/>
            <person name="Sevinc F."/>
            <person name="Xuan X."/>
        </authorList>
    </citation>
    <scope>NUCLEOTIDE SEQUENCE</scope>
    <source>
        <strain evidence="2">Selcuk</strain>
    </source>
</reference>
<feature type="chain" id="PRO_5040771152" evidence="1">
    <location>
        <begin position="25"/>
        <end position="317"/>
    </location>
</feature>
<proteinExistence type="predicted"/>
<keyword evidence="1" id="KW-0732">Signal</keyword>
<name>A0A9W5TA60_BABOV</name>
<feature type="signal peptide" evidence="1">
    <location>
        <begin position="1"/>
        <end position="24"/>
    </location>
</feature>
<dbReference type="EMBL" id="BLIY01000009">
    <property type="protein sequence ID" value="GFE54083.1"/>
    <property type="molecule type" value="Genomic_DNA"/>
</dbReference>
<dbReference type="AlphaFoldDB" id="A0A9W5TA60"/>
<protein>
    <submittedName>
        <fullName evidence="2">Uncharacterized protein</fullName>
    </submittedName>
</protein>